<feature type="transmembrane region" description="Helical" evidence="9">
    <location>
        <begin position="202"/>
        <end position="225"/>
    </location>
</feature>
<evidence type="ECO:0000313" key="11">
    <source>
        <dbReference type="EMBL" id="GFN78729.1"/>
    </source>
</evidence>
<accession>A0AAV3Y8B0</accession>
<dbReference type="PANTHER" id="PTHR24238:SF75">
    <property type="entry name" value="CHOLECYSTOKININ-LIKE RECEPTOR AT 17D1-RELATED"/>
    <property type="match status" value="1"/>
</dbReference>
<evidence type="ECO:0000256" key="5">
    <source>
        <dbReference type="ARBA" id="ARBA00023136"/>
    </source>
</evidence>
<keyword evidence="5 9" id="KW-0472">Membrane</keyword>
<dbReference type="AlphaFoldDB" id="A0AAV3Y8B0"/>
<keyword evidence="6 11" id="KW-0675">Receptor</keyword>
<feature type="transmembrane region" description="Helical" evidence="9">
    <location>
        <begin position="108"/>
        <end position="126"/>
    </location>
</feature>
<dbReference type="Proteomes" id="UP000735302">
    <property type="component" value="Unassembled WGS sequence"/>
</dbReference>
<evidence type="ECO:0000256" key="9">
    <source>
        <dbReference type="SAM" id="Phobius"/>
    </source>
</evidence>
<evidence type="ECO:0000256" key="3">
    <source>
        <dbReference type="ARBA" id="ARBA00022989"/>
    </source>
</evidence>
<evidence type="ECO:0000256" key="6">
    <source>
        <dbReference type="ARBA" id="ARBA00023170"/>
    </source>
</evidence>
<sequence length="380" mass="43334">MNSSSYLDIEIGSRRQIVSDELFPYLNILAWTSILIFSVPAVCFNAINVIIFCKIGVTDSITVCFLYLAVCDFCSMVLASLFSFFRVCFLFSVPGSENFRTYSFNAGTPYYLFLTLAAATTTYIALQRGLCVAWPFLTRNAFTRNRSIVVLVSIYFILFGCWLPRASSYRNIYVPGRTTNSSRILVVHYLGVWKHVDSFYNIFVQIFLLFVQYMLMLICAVAIAVGMRTSMKLKSTSTSAAPDSRGNRSDPKKLENTREFENVQNNTLDSRSESNTGLNKKSMLNKRKEMQVIKQAFIIVLVNIICTAPAIPTIIYNLVEPKFQRGSDYQNLFFIVIGFVRMSEAVNASMNLFIYLNFNTKFRTCFSSTFHIRLLKENNI</sequence>
<feature type="transmembrane region" description="Helical" evidence="9">
    <location>
        <begin position="147"/>
        <end position="165"/>
    </location>
</feature>
<evidence type="ECO:0000313" key="12">
    <source>
        <dbReference type="Proteomes" id="UP000735302"/>
    </source>
</evidence>
<keyword evidence="3 9" id="KW-1133">Transmembrane helix</keyword>
<evidence type="ECO:0000256" key="1">
    <source>
        <dbReference type="ARBA" id="ARBA00004141"/>
    </source>
</evidence>
<dbReference type="GO" id="GO:0005886">
    <property type="term" value="C:plasma membrane"/>
    <property type="evidence" value="ECO:0007669"/>
    <property type="project" value="TreeGrafter"/>
</dbReference>
<protein>
    <submittedName>
        <fullName evidence="11">Peptide receptor gpcr</fullName>
    </submittedName>
</protein>
<feature type="transmembrane region" description="Helical" evidence="9">
    <location>
        <begin position="296"/>
        <end position="319"/>
    </location>
</feature>
<dbReference type="Pfam" id="PF00001">
    <property type="entry name" value="7tm_1"/>
    <property type="match status" value="1"/>
</dbReference>
<name>A0AAV3Y8B0_9GAST</name>
<dbReference type="Gene3D" id="1.20.1070.10">
    <property type="entry name" value="Rhodopsin 7-helix transmembrane proteins"/>
    <property type="match status" value="1"/>
</dbReference>
<feature type="domain" description="G-protein coupled receptors family 1 profile" evidence="10">
    <location>
        <begin position="44"/>
        <end position="355"/>
    </location>
</feature>
<feature type="compositionally biased region" description="Polar residues" evidence="8">
    <location>
        <begin position="262"/>
        <end position="279"/>
    </location>
</feature>
<keyword evidence="2 9" id="KW-0812">Transmembrane</keyword>
<feature type="transmembrane region" description="Helical" evidence="9">
    <location>
        <begin position="28"/>
        <end position="53"/>
    </location>
</feature>
<evidence type="ECO:0000256" key="8">
    <source>
        <dbReference type="SAM" id="MobiDB-lite"/>
    </source>
</evidence>
<gene>
    <name evidence="11" type="ORF">PoB_000523500</name>
</gene>
<reference evidence="11 12" key="1">
    <citation type="journal article" date="2021" name="Elife">
        <title>Chloroplast acquisition without the gene transfer in kleptoplastic sea slugs, Plakobranchus ocellatus.</title>
        <authorList>
            <person name="Maeda T."/>
            <person name="Takahashi S."/>
            <person name="Yoshida T."/>
            <person name="Shimamura S."/>
            <person name="Takaki Y."/>
            <person name="Nagai Y."/>
            <person name="Toyoda A."/>
            <person name="Suzuki Y."/>
            <person name="Arimoto A."/>
            <person name="Ishii H."/>
            <person name="Satoh N."/>
            <person name="Nishiyama T."/>
            <person name="Hasebe M."/>
            <person name="Maruyama T."/>
            <person name="Minagawa J."/>
            <person name="Obokata J."/>
            <person name="Shigenobu S."/>
        </authorList>
    </citation>
    <scope>NUCLEOTIDE SEQUENCE [LARGE SCALE GENOMIC DNA]</scope>
</reference>
<organism evidence="11 12">
    <name type="scientific">Plakobranchus ocellatus</name>
    <dbReference type="NCBI Taxonomy" id="259542"/>
    <lineage>
        <taxon>Eukaryota</taxon>
        <taxon>Metazoa</taxon>
        <taxon>Spiralia</taxon>
        <taxon>Lophotrochozoa</taxon>
        <taxon>Mollusca</taxon>
        <taxon>Gastropoda</taxon>
        <taxon>Heterobranchia</taxon>
        <taxon>Euthyneura</taxon>
        <taxon>Panpulmonata</taxon>
        <taxon>Sacoglossa</taxon>
        <taxon>Placobranchoidea</taxon>
        <taxon>Plakobranchidae</taxon>
        <taxon>Plakobranchus</taxon>
    </lineage>
</organism>
<dbReference type="InterPro" id="IPR000276">
    <property type="entry name" value="GPCR_Rhodpsn"/>
</dbReference>
<dbReference type="PROSITE" id="PS50262">
    <property type="entry name" value="G_PROTEIN_RECEP_F1_2"/>
    <property type="match status" value="1"/>
</dbReference>
<evidence type="ECO:0000256" key="2">
    <source>
        <dbReference type="ARBA" id="ARBA00022692"/>
    </source>
</evidence>
<keyword evidence="4" id="KW-0297">G-protein coupled receptor</keyword>
<dbReference type="GO" id="GO:0008188">
    <property type="term" value="F:neuropeptide receptor activity"/>
    <property type="evidence" value="ECO:0007669"/>
    <property type="project" value="TreeGrafter"/>
</dbReference>
<feature type="transmembrane region" description="Helical" evidence="9">
    <location>
        <begin position="331"/>
        <end position="356"/>
    </location>
</feature>
<keyword evidence="12" id="KW-1185">Reference proteome</keyword>
<dbReference type="EMBL" id="BLXT01000597">
    <property type="protein sequence ID" value="GFN78729.1"/>
    <property type="molecule type" value="Genomic_DNA"/>
</dbReference>
<keyword evidence="7" id="KW-0807">Transducer</keyword>
<comment type="subcellular location">
    <subcellularLocation>
        <location evidence="1">Membrane</location>
        <topology evidence="1">Multi-pass membrane protein</topology>
    </subcellularLocation>
</comment>
<feature type="compositionally biased region" description="Basic and acidic residues" evidence="8">
    <location>
        <begin position="245"/>
        <end position="261"/>
    </location>
</feature>
<evidence type="ECO:0000256" key="4">
    <source>
        <dbReference type="ARBA" id="ARBA00023040"/>
    </source>
</evidence>
<feature type="transmembrane region" description="Helical" evidence="9">
    <location>
        <begin position="65"/>
        <end position="93"/>
    </location>
</feature>
<feature type="region of interest" description="Disordered" evidence="8">
    <location>
        <begin position="236"/>
        <end position="280"/>
    </location>
</feature>
<evidence type="ECO:0000259" key="10">
    <source>
        <dbReference type="PROSITE" id="PS50262"/>
    </source>
</evidence>
<proteinExistence type="predicted"/>
<comment type="caution">
    <text evidence="11">The sequence shown here is derived from an EMBL/GenBank/DDBJ whole genome shotgun (WGS) entry which is preliminary data.</text>
</comment>
<dbReference type="SUPFAM" id="SSF81321">
    <property type="entry name" value="Family A G protein-coupled receptor-like"/>
    <property type="match status" value="1"/>
</dbReference>
<evidence type="ECO:0000256" key="7">
    <source>
        <dbReference type="ARBA" id="ARBA00023224"/>
    </source>
</evidence>
<dbReference type="InterPro" id="IPR017452">
    <property type="entry name" value="GPCR_Rhodpsn_7TM"/>
</dbReference>
<dbReference type="PANTHER" id="PTHR24238">
    <property type="entry name" value="G-PROTEIN COUPLED RECEPTOR"/>
    <property type="match status" value="1"/>
</dbReference>